<sequence>MPRMSSFCATMCSSQTLHLTGNDDENTLQIVGSDVDIYPSANSALDFERVNASSKITIKPAVKFFWDYQYYLGRLICRHLYTPLIGYCINNKEPGCPDSTKHISMVRVRNTETNQKLLLKCFYGKVVTMEFATHRDPLLAVLDKSRTLHVFKIEDSDVEDDSLKVETLLVLRPPDVQPGTDNQTLCWCPWVPNSGRALPLLNTVPQTITLPPDPSMLLSISYGSKVEILDVASVSKLLRFHFPQPLATELNAAESEAQATDEHVIGWNRNQLISVLADRLRTCISYACTEDHGNTITVLQLSRDASCMASACLDGKVRVFSLLNERDSISDLLIPIHVFSPHGGLPLYGMVFLDERDSEISGSTTWNSLLTGAQYNRELRLWSCANWSCIQTLRFCVSKPDPQHPELPDSNAPSLIPNAKPSIIMSFDWSKSLLVAADITRRVLYIFALTSREPSPHITELGDTVDRSTIQFTSISEFLLTTPCILFALGDCRRTTLTKSESRCSNGPVDLINLEIHSIHTWHLLNGTITFELPHWPGTTATDRPDALLDTASNPSISISSKPALQVPAPVNSLEVSVSESSELTHVTYHAESSSITPFQSQERNFGELVNESDIVETQTKSSTNESEAEQDLLDENRLGEDLPLLRPSDFSPSDTHVLTEDTDRLQFPDQPSLEATFELVPSTFQSPMCSTEEAHLAGTVGAASIEFKMSHSPTTIQSHLPVESIEDAMRLFPISNERTHGYAQLGTLFDGLSPTIPAEGRTTSDVDEPAPSTLTEPTVLLDLRDFNVTQPGQNSEGFPYIKEKNSTVMHPAIDFDATEDQHLIATSGALSVSSSSARLSGSNVLANLPNADVNWSTMSLYSSSSSSSASCPITARSSHEDSRTPGTSDVQFSLTSFEPKKAVCGRHSESLDAVMAMLRLLMDESHRNSRQMESVMSQLNETRSQLRLLSESQSALTKRLIDASTDSRCVARNRQTSETDVSDPSVDAKHESDPRVTSKTSGVVLNGSTASTDSNRIPEWGTQILLQLRTQQGEFARRFAPLETVVKKLSTNANELSQLHKRSQAQQSGSSSLDARLEQLPKLTCELVRPLVRAELQNAFMNNVSRIVDPLQKSMLRAIQDCLNSLPTSLSENVSRMFRDKVSVYEC</sequence>
<dbReference type="InterPro" id="IPR001680">
    <property type="entry name" value="WD40_rpt"/>
</dbReference>
<evidence type="ECO:0000256" key="3">
    <source>
        <dbReference type="ARBA" id="ARBA00022490"/>
    </source>
</evidence>
<evidence type="ECO:0000313" key="9">
    <source>
        <dbReference type="Proteomes" id="UP000699462"/>
    </source>
</evidence>
<evidence type="ECO:0000256" key="4">
    <source>
        <dbReference type="ARBA" id="ARBA00022574"/>
    </source>
</evidence>
<feature type="domain" description="Enhancer of mRNA-decapping protein 4 WD40 repeat region" evidence="7">
    <location>
        <begin position="290"/>
        <end position="451"/>
    </location>
</feature>
<gene>
    <name evidence="8" type="ORF">P879_04217</name>
</gene>
<dbReference type="InterPro" id="IPR032401">
    <property type="entry name" value="EDC4_WD40"/>
</dbReference>
<feature type="region of interest" description="Disordered" evidence="6">
    <location>
        <begin position="865"/>
        <end position="893"/>
    </location>
</feature>
<dbReference type="Gene3D" id="2.130.10.10">
    <property type="entry name" value="YVTN repeat-like/Quinoprotein amine dehydrogenase"/>
    <property type="match status" value="1"/>
</dbReference>
<organism evidence="8 9">
    <name type="scientific">Paragonimus westermani</name>
    <dbReference type="NCBI Taxonomy" id="34504"/>
    <lineage>
        <taxon>Eukaryota</taxon>
        <taxon>Metazoa</taxon>
        <taxon>Spiralia</taxon>
        <taxon>Lophotrochozoa</taxon>
        <taxon>Platyhelminthes</taxon>
        <taxon>Trematoda</taxon>
        <taxon>Digenea</taxon>
        <taxon>Plagiorchiida</taxon>
        <taxon>Troglotremata</taxon>
        <taxon>Troglotrematidae</taxon>
        <taxon>Paragonimus</taxon>
    </lineage>
</organism>
<protein>
    <recommendedName>
        <fullName evidence="7">Enhancer of mRNA-decapping protein 4 WD40 repeat region domain-containing protein</fullName>
    </recommendedName>
</protein>
<feature type="compositionally biased region" description="Low complexity" evidence="6">
    <location>
        <begin position="865"/>
        <end position="877"/>
    </location>
</feature>
<feature type="compositionally biased region" description="Polar residues" evidence="6">
    <location>
        <begin position="998"/>
        <end position="1011"/>
    </location>
</feature>
<feature type="compositionally biased region" description="Polar residues" evidence="6">
    <location>
        <begin position="616"/>
        <end position="626"/>
    </location>
</feature>
<comment type="similarity">
    <text evidence="2">Belongs to the WD repeat EDC4 family.</text>
</comment>
<keyword evidence="5" id="KW-0677">Repeat</keyword>
<evidence type="ECO:0000256" key="1">
    <source>
        <dbReference type="ARBA" id="ARBA00004201"/>
    </source>
</evidence>
<keyword evidence="3" id="KW-0963">Cytoplasm</keyword>
<feature type="region of interest" description="Disordered" evidence="6">
    <location>
        <begin position="616"/>
        <end position="655"/>
    </location>
</feature>
<dbReference type="AlphaFoldDB" id="A0A8T0DEJ2"/>
<feature type="region of interest" description="Disordered" evidence="6">
    <location>
        <begin position="972"/>
        <end position="1011"/>
    </location>
</feature>
<dbReference type="SMART" id="SM00320">
    <property type="entry name" value="WD40"/>
    <property type="match status" value="2"/>
</dbReference>
<dbReference type="SUPFAM" id="SSF50978">
    <property type="entry name" value="WD40 repeat-like"/>
    <property type="match status" value="1"/>
</dbReference>
<proteinExistence type="inferred from homology"/>
<evidence type="ECO:0000256" key="2">
    <source>
        <dbReference type="ARBA" id="ARBA00009639"/>
    </source>
</evidence>
<dbReference type="PANTHER" id="PTHR15598">
    <property type="entry name" value="ENHANCER OF MRNA-DECAPPING PROTEIN 4"/>
    <property type="match status" value="1"/>
</dbReference>
<dbReference type="GO" id="GO:0031087">
    <property type="term" value="P:deadenylation-independent decapping of nuclear-transcribed mRNA"/>
    <property type="evidence" value="ECO:0007669"/>
    <property type="project" value="InterPro"/>
</dbReference>
<evidence type="ECO:0000313" key="8">
    <source>
        <dbReference type="EMBL" id="KAF8566229.1"/>
    </source>
</evidence>
<dbReference type="InterPro" id="IPR015943">
    <property type="entry name" value="WD40/YVTN_repeat-like_dom_sf"/>
</dbReference>
<name>A0A8T0DEJ2_9TREM</name>
<keyword evidence="4" id="KW-0853">WD repeat</keyword>
<evidence type="ECO:0000256" key="6">
    <source>
        <dbReference type="SAM" id="MobiDB-lite"/>
    </source>
</evidence>
<dbReference type="EMBL" id="JTDF01005440">
    <property type="protein sequence ID" value="KAF8566229.1"/>
    <property type="molecule type" value="Genomic_DNA"/>
</dbReference>
<dbReference type="OrthoDB" id="21128at2759"/>
<reference evidence="8 9" key="1">
    <citation type="submission" date="2019-07" db="EMBL/GenBank/DDBJ databases">
        <title>Annotation for the trematode Paragonimus westermani.</title>
        <authorList>
            <person name="Choi Y.-J."/>
        </authorList>
    </citation>
    <scope>NUCLEOTIDE SEQUENCE [LARGE SCALE GENOMIC DNA]</scope>
    <source>
        <strain evidence="8">180907_Pwestermani</strain>
    </source>
</reference>
<evidence type="ECO:0000256" key="5">
    <source>
        <dbReference type="ARBA" id="ARBA00022737"/>
    </source>
</evidence>
<dbReference type="PANTHER" id="PTHR15598:SF5">
    <property type="entry name" value="ENHANCER OF MRNA-DECAPPING PROTEIN 4"/>
    <property type="match status" value="1"/>
</dbReference>
<feature type="compositionally biased region" description="Basic and acidic residues" evidence="6">
    <location>
        <begin position="987"/>
        <end position="997"/>
    </location>
</feature>
<feature type="domain" description="Enhancer of mRNA-decapping protein 4 WD40 repeat region" evidence="7">
    <location>
        <begin position="53"/>
        <end position="234"/>
    </location>
</feature>
<keyword evidence="9" id="KW-1185">Reference proteome</keyword>
<dbReference type="InterPro" id="IPR036322">
    <property type="entry name" value="WD40_repeat_dom_sf"/>
</dbReference>
<accession>A0A8T0DEJ2</accession>
<dbReference type="Proteomes" id="UP000699462">
    <property type="component" value="Unassembled WGS sequence"/>
</dbReference>
<evidence type="ECO:0000259" key="7">
    <source>
        <dbReference type="Pfam" id="PF16529"/>
    </source>
</evidence>
<comment type="caution">
    <text evidence="8">The sequence shown here is derived from an EMBL/GenBank/DDBJ whole genome shotgun (WGS) entry which is preliminary data.</text>
</comment>
<comment type="subcellular location">
    <subcellularLocation>
        <location evidence="1">Cytoplasm</location>
        <location evidence="1">P-body</location>
    </subcellularLocation>
</comment>
<dbReference type="GO" id="GO:0000932">
    <property type="term" value="C:P-body"/>
    <property type="evidence" value="ECO:0007669"/>
    <property type="project" value="UniProtKB-SubCell"/>
</dbReference>
<dbReference type="Pfam" id="PF16529">
    <property type="entry name" value="Ge1_WD40"/>
    <property type="match status" value="2"/>
</dbReference>
<dbReference type="InterPro" id="IPR045152">
    <property type="entry name" value="EDC4-like"/>
</dbReference>